<keyword evidence="3" id="KW-1185">Reference proteome</keyword>
<keyword evidence="1" id="KW-0472">Membrane</keyword>
<evidence type="ECO:0000313" key="3">
    <source>
        <dbReference type="Proteomes" id="UP001398420"/>
    </source>
</evidence>
<organism evidence="2 3">
    <name type="scientific">Kurthia gibsonii</name>
    <dbReference type="NCBI Taxonomy" id="33946"/>
    <lineage>
        <taxon>Bacteria</taxon>
        <taxon>Bacillati</taxon>
        <taxon>Bacillota</taxon>
        <taxon>Bacilli</taxon>
        <taxon>Bacillales</taxon>
        <taxon>Caryophanaceae</taxon>
        <taxon>Kurthia</taxon>
    </lineage>
</organism>
<feature type="transmembrane region" description="Helical" evidence="1">
    <location>
        <begin position="12"/>
        <end position="33"/>
    </location>
</feature>
<keyword evidence="1" id="KW-0812">Transmembrane</keyword>
<evidence type="ECO:0000256" key="1">
    <source>
        <dbReference type="SAM" id="Phobius"/>
    </source>
</evidence>
<proteinExistence type="predicted"/>
<evidence type="ECO:0000313" key="2">
    <source>
        <dbReference type="EMBL" id="MEL5987803.1"/>
    </source>
</evidence>
<comment type="caution">
    <text evidence="2">The sequence shown here is derived from an EMBL/GenBank/DDBJ whole genome shotgun (WGS) entry which is preliminary data.</text>
</comment>
<dbReference type="Proteomes" id="UP001398420">
    <property type="component" value="Unassembled WGS sequence"/>
</dbReference>
<protein>
    <submittedName>
        <fullName evidence="2">Uncharacterized protein</fullName>
    </submittedName>
</protein>
<keyword evidence="1" id="KW-1133">Transmembrane helix</keyword>
<dbReference type="RefSeq" id="WP_165442646.1">
    <property type="nucleotide sequence ID" value="NZ_JBCEWA010000003.1"/>
</dbReference>
<dbReference type="EMBL" id="JBCEWA010000003">
    <property type="protein sequence ID" value="MEL5987803.1"/>
    <property type="molecule type" value="Genomic_DNA"/>
</dbReference>
<sequence>MDTRSTSLKSVIASLAALSLAIICLIYCSQIFFHEWGNPNVLLAKLKMLGENANG</sequence>
<accession>A0ABU9LLA1</accession>
<reference evidence="2 3" key="1">
    <citation type="submission" date="2024-04" db="EMBL/GenBank/DDBJ databases">
        <authorList>
            <person name="Wu Y.S."/>
            <person name="Zhang L."/>
        </authorList>
    </citation>
    <scope>NUCLEOTIDE SEQUENCE [LARGE SCALE GENOMIC DNA]</scope>
    <source>
        <strain evidence="2 3">KG-01</strain>
    </source>
</reference>
<name>A0ABU9LLA1_9BACL</name>
<gene>
    <name evidence="2" type="ORF">AAF454_05180</name>
</gene>